<gene>
    <name evidence="3" type="ORF">E3N88_11448</name>
</gene>
<name>A0A5N6PFN4_9ASTR</name>
<protein>
    <recommendedName>
        <fullName evidence="2">Ubiquitin-like domain-containing protein</fullName>
    </recommendedName>
</protein>
<keyword evidence="4" id="KW-1185">Reference proteome</keyword>
<dbReference type="EMBL" id="SZYD01000005">
    <property type="protein sequence ID" value="KAD6120177.1"/>
    <property type="molecule type" value="Genomic_DNA"/>
</dbReference>
<dbReference type="InterPro" id="IPR040015">
    <property type="entry name" value="UBL3-like"/>
</dbReference>
<organism evidence="3 4">
    <name type="scientific">Mikania micrantha</name>
    <name type="common">bitter vine</name>
    <dbReference type="NCBI Taxonomy" id="192012"/>
    <lineage>
        <taxon>Eukaryota</taxon>
        <taxon>Viridiplantae</taxon>
        <taxon>Streptophyta</taxon>
        <taxon>Embryophyta</taxon>
        <taxon>Tracheophyta</taxon>
        <taxon>Spermatophyta</taxon>
        <taxon>Magnoliopsida</taxon>
        <taxon>eudicotyledons</taxon>
        <taxon>Gunneridae</taxon>
        <taxon>Pentapetalae</taxon>
        <taxon>asterids</taxon>
        <taxon>campanulids</taxon>
        <taxon>Asterales</taxon>
        <taxon>Asteraceae</taxon>
        <taxon>Asteroideae</taxon>
        <taxon>Heliantheae alliance</taxon>
        <taxon>Eupatorieae</taxon>
        <taxon>Mikania</taxon>
    </lineage>
</organism>
<dbReference type="PROSITE" id="PS50053">
    <property type="entry name" value="UBIQUITIN_2"/>
    <property type="match status" value="1"/>
</dbReference>
<sequence>MKWLVSSGIRDSDVLSSHVLSNYGVFQILVFVILLIHTVVFPRIDYMPAGKLGETYSSVRLCIMAEGNEYVELKFRIYDGTDISHSSYASSTTITALKQKLVSEWPQGKSVVPKTVNDIKLIHLGKVLENNKTLSESGVRDGAFAGGVITMHNTDKNRTKAHPSTNISINSQQGMIENEDPKERSAMMVVKKQPLKWIPMISKR</sequence>
<feature type="transmembrane region" description="Helical" evidence="1">
    <location>
        <begin position="20"/>
        <end position="41"/>
    </location>
</feature>
<evidence type="ECO:0000313" key="4">
    <source>
        <dbReference type="Proteomes" id="UP000326396"/>
    </source>
</evidence>
<evidence type="ECO:0000313" key="3">
    <source>
        <dbReference type="EMBL" id="KAD6120177.1"/>
    </source>
</evidence>
<proteinExistence type="predicted"/>
<dbReference type="InterPro" id="IPR029071">
    <property type="entry name" value="Ubiquitin-like_domsf"/>
</dbReference>
<evidence type="ECO:0000256" key="1">
    <source>
        <dbReference type="SAM" id="Phobius"/>
    </source>
</evidence>
<dbReference type="SUPFAM" id="SSF54236">
    <property type="entry name" value="Ubiquitin-like"/>
    <property type="match status" value="1"/>
</dbReference>
<dbReference type="InterPro" id="IPR039540">
    <property type="entry name" value="UBL3-like_ubiquitin_dom"/>
</dbReference>
<keyword evidence="1" id="KW-0812">Transmembrane</keyword>
<comment type="caution">
    <text evidence="3">The sequence shown here is derived from an EMBL/GenBank/DDBJ whole genome shotgun (WGS) entry which is preliminary data.</text>
</comment>
<reference evidence="3 4" key="1">
    <citation type="submission" date="2019-05" db="EMBL/GenBank/DDBJ databases">
        <title>Mikania micrantha, genome provides insights into the molecular mechanism of rapid growth.</title>
        <authorList>
            <person name="Liu B."/>
        </authorList>
    </citation>
    <scope>NUCLEOTIDE SEQUENCE [LARGE SCALE GENOMIC DNA]</scope>
    <source>
        <strain evidence="3">NLD-2019</strain>
        <tissue evidence="3">Leaf</tissue>
    </source>
</reference>
<keyword evidence="1" id="KW-1133">Transmembrane helix</keyword>
<feature type="domain" description="Ubiquitin-like" evidence="2">
    <location>
        <begin position="71"/>
        <end position="142"/>
    </location>
</feature>
<accession>A0A5N6PFN4</accession>
<dbReference type="Pfam" id="PF13881">
    <property type="entry name" value="Rad60-SLD_2"/>
    <property type="match status" value="1"/>
</dbReference>
<dbReference type="PANTHER" id="PTHR13169:SF12">
    <property type="entry name" value="MEMBRANE-ANCHORED UBIQUITIN-FOLD PROTEIN"/>
    <property type="match status" value="1"/>
</dbReference>
<keyword evidence="1" id="KW-0472">Membrane</keyword>
<dbReference type="InterPro" id="IPR000626">
    <property type="entry name" value="Ubiquitin-like_dom"/>
</dbReference>
<dbReference type="OrthoDB" id="1043111at2759"/>
<evidence type="ECO:0000259" key="2">
    <source>
        <dbReference type="PROSITE" id="PS50053"/>
    </source>
</evidence>
<dbReference type="Proteomes" id="UP000326396">
    <property type="component" value="Linkage Group LG13"/>
</dbReference>
<dbReference type="AlphaFoldDB" id="A0A5N6PFN4"/>
<dbReference type="CDD" id="cd01814">
    <property type="entry name" value="Ubl_MUBs_plant"/>
    <property type="match status" value="1"/>
</dbReference>
<dbReference type="Gene3D" id="3.10.20.90">
    <property type="entry name" value="Phosphatidylinositol 3-kinase Catalytic Subunit, Chain A, domain 1"/>
    <property type="match status" value="1"/>
</dbReference>
<dbReference type="PANTHER" id="PTHR13169">
    <property type="entry name" value="UBIQUITIN-LIKE PROTEIN 3 HCG-1 PROTEIN"/>
    <property type="match status" value="1"/>
</dbReference>